<dbReference type="Proteomes" id="UP000252519">
    <property type="component" value="Unassembled WGS sequence"/>
</dbReference>
<accession>A0A368GQ26</accession>
<dbReference type="OrthoDB" id="10416258at2759"/>
<organism evidence="1 2">
    <name type="scientific">Ancylostoma caninum</name>
    <name type="common">Dog hookworm</name>
    <dbReference type="NCBI Taxonomy" id="29170"/>
    <lineage>
        <taxon>Eukaryota</taxon>
        <taxon>Metazoa</taxon>
        <taxon>Ecdysozoa</taxon>
        <taxon>Nematoda</taxon>
        <taxon>Chromadorea</taxon>
        <taxon>Rhabditida</taxon>
        <taxon>Rhabditina</taxon>
        <taxon>Rhabditomorpha</taxon>
        <taxon>Strongyloidea</taxon>
        <taxon>Ancylostomatidae</taxon>
        <taxon>Ancylostomatinae</taxon>
        <taxon>Ancylostoma</taxon>
    </lineage>
</organism>
<evidence type="ECO:0000313" key="1">
    <source>
        <dbReference type="EMBL" id="RCN46482.1"/>
    </source>
</evidence>
<comment type="caution">
    <text evidence="1">The sequence shown here is derived from an EMBL/GenBank/DDBJ whole genome shotgun (WGS) entry which is preliminary data.</text>
</comment>
<sequence>MSRCPLFTTEEKFHVSSKHDICQRNWVVAALNDVLEAGCNVLRDKTTTVIHFSDEENRYLAARFLESYDDYYGNYNPKISKFALKKIKDGFHQKWAEEFSTRGPYKRTPVQVYDRLRKMAVKVRDYIRELKRYKAGEIDVSELPPMKHYLHRLVPKICEHEQRLYKHLYPYLHDNFDEEMPMDDSPLPDETDAFAACSSSGNEHGMENVLFLPDEERKASAEEPAALPAQDIMDANTPLEQSVVLFKEETTNVELSVDEVSDFSNSGAVRFKEETTDVKLPLDKAVAFRQLTANGVETDPYLFIPRANVDITLCPTVSLPPPNRLCEGVRRLTTKRLTVSMGTYNIVCGTTTDTLGIRAKVVVRRVRQFFEELKKLLGDSCKRTILDSPVEMTAMACGVSQATVRGLGVRSEFVHELFPRSKKKVILDRELVNESTLQKYGEKWGKIVGYFIREKLKKENMTINALHKLLRDEYANFPMSRMTLYRFTKGMGVTYGRKRGISYMLL</sequence>
<gene>
    <name evidence="1" type="ORF">ANCCAN_07475</name>
</gene>
<reference evidence="1 2" key="1">
    <citation type="submission" date="2014-10" db="EMBL/GenBank/DDBJ databases">
        <title>Draft genome of the hookworm Ancylostoma caninum.</title>
        <authorList>
            <person name="Mitreva M."/>
        </authorList>
    </citation>
    <scope>NUCLEOTIDE SEQUENCE [LARGE SCALE GENOMIC DNA]</scope>
    <source>
        <strain evidence="1 2">Baltimore</strain>
    </source>
</reference>
<dbReference type="AlphaFoldDB" id="A0A368GQ26"/>
<name>A0A368GQ26_ANCCA</name>
<proteinExistence type="predicted"/>
<evidence type="ECO:0000313" key="2">
    <source>
        <dbReference type="Proteomes" id="UP000252519"/>
    </source>
</evidence>
<protein>
    <submittedName>
        <fullName evidence="1">Uncharacterized protein</fullName>
    </submittedName>
</protein>
<dbReference type="EMBL" id="JOJR01000078">
    <property type="protein sequence ID" value="RCN46482.1"/>
    <property type="molecule type" value="Genomic_DNA"/>
</dbReference>
<keyword evidence="2" id="KW-1185">Reference proteome</keyword>